<proteinExistence type="predicted"/>
<gene>
    <name evidence="3" type="ORF">CDV25_05705</name>
</gene>
<organism evidence="3 4">
    <name type="scientific">Helicobacter apodemus</name>
    <dbReference type="NCBI Taxonomy" id="135569"/>
    <lineage>
        <taxon>Bacteria</taxon>
        <taxon>Pseudomonadati</taxon>
        <taxon>Campylobacterota</taxon>
        <taxon>Epsilonproteobacteria</taxon>
        <taxon>Campylobacterales</taxon>
        <taxon>Helicobacteraceae</taxon>
        <taxon>Helicobacter</taxon>
    </lineage>
</organism>
<dbReference type="EMBL" id="CP021886">
    <property type="protein sequence ID" value="AWI35083.1"/>
    <property type="molecule type" value="Genomic_DNA"/>
</dbReference>
<keyword evidence="1" id="KW-1133">Transmembrane helix</keyword>
<feature type="transmembrane region" description="Helical" evidence="1">
    <location>
        <begin position="54"/>
        <end position="76"/>
    </location>
</feature>
<sequence>MEGWELISLFMIALIGSFGHCIGMCGGIVLAYCSSLPKDLNKRHILAYHLLYNFGRIGVYIFLGVIVGFLGSMFAINPYLRGGLFIFAGIAMSLAGISLLGKLNFLVFLEHSLQNSRWYQKRFQKFLSVKTPLNLYLLGVLNGLLPCGFMYAFLSSAVGFASALKGGVIMAVFGIATMIPLLIMGFLANTLFSQARLRKIVMNIAALAIVIFGVLMVQMGVKFFYPTEMEHKVHMH</sequence>
<accession>A0A2U8FFY3</accession>
<evidence type="ECO:0000259" key="2">
    <source>
        <dbReference type="Pfam" id="PF13386"/>
    </source>
</evidence>
<feature type="transmembrane region" description="Helical" evidence="1">
    <location>
        <begin position="6"/>
        <end position="33"/>
    </location>
</feature>
<dbReference type="KEGG" id="had:CDV25_05705"/>
<evidence type="ECO:0000313" key="4">
    <source>
        <dbReference type="Proteomes" id="UP000244890"/>
    </source>
</evidence>
<keyword evidence="1" id="KW-0812">Transmembrane</keyword>
<dbReference type="AlphaFoldDB" id="A0A2U8FFY3"/>
<evidence type="ECO:0000313" key="3">
    <source>
        <dbReference type="EMBL" id="AWI35083.1"/>
    </source>
</evidence>
<dbReference type="Proteomes" id="UP000244890">
    <property type="component" value="Chromosome"/>
</dbReference>
<keyword evidence="1" id="KW-0472">Membrane</keyword>
<name>A0A2U8FFY3_9HELI</name>
<feature type="transmembrane region" description="Helical" evidence="1">
    <location>
        <begin position="166"/>
        <end position="188"/>
    </location>
</feature>
<feature type="transmembrane region" description="Helical" evidence="1">
    <location>
        <begin position="200"/>
        <end position="225"/>
    </location>
</feature>
<dbReference type="PANTHER" id="PTHR42208:SF1">
    <property type="entry name" value="HEAVY METAL TRANSPORTER"/>
    <property type="match status" value="1"/>
</dbReference>
<reference evidence="3 4" key="1">
    <citation type="submission" date="2017-06" db="EMBL/GenBank/DDBJ databases">
        <title>Complete genome of Helicobacter apodemus.</title>
        <authorList>
            <person name="Cho S."/>
        </authorList>
    </citation>
    <scope>NUCLEOTIDE SEQUENCE [LARGE SCALE GENOMIC DNA]</scope>
    <source>
        <strain evidence="4">SNUVETPUB-15-01</strain>
    </source>
</reference>
<feature type="domain" description="Urease accessory protein UreH-like transmembrane" evidence="2">
    <location>
        <begin position="9"/>
        <end position="215"/>
    </location>
</feature>
<feature type="transmembrane region" description="Helical" evidence="1">
    <location>
        <begin position="133"/>
        <end position="154"/>
    </location>
</feature>
<feature type="transmembrane region" description="Helical" evidence="1">
    <location>
        <begin position="82"/>
        <end position="113"/>
    </location>
</feature>
<dbReference type="Pfam" id="PF13386">
    <property type="entry name" value="DsbD_2"/>
    <property type="match status" value="1"/>
</dbReference>
<evidence type="ECO:0000256" key="1">
    <source>
        <dbReference type="SAM" id="Phobius"/>
    </source>
</evidence>
<protein>
    <recommendedName>
        <fullName evidence="2">Urease accessory protein UreH-like transmembrane domain-containing protein</fullName>
    </recommendedName>
</protein>
<dbReference type="PANTHER" id="PTHR42208">
    <property type="entry name" value="HEAVY METAL TRANSPORTER-RELATED"/>
    <property type="match status" value="1"/>
</dbReference>
<dbReference type="InterPro" id="IPR039447">
    <property type="entry name" value="UreH-like_TM_dom"/>
</dbReference>
<dbReference type="OrthoDB" id="9798690at2"/>
<dbReference type="RefSeq" id="WP_108911835.1">
    <property type="nucleotide sequence ID" value="NZ_CP021886.1"/>
</dbReference>